<dbReference type="Gene3D" id="2.10.25.10">
    <property type="entry name" value="Laminin"/>
    <property type="match status" value="1"/>
</dbReference>
<feature type="transmembrane region" description="Helical" evidence="7">
    <location>
        <begin position="440"/>
        <end position="463"/>
    </location>
</feature>
<dbReference type="PROSITE" id="PS01186">
    <property type="entry name" value="EGF_2"/>
    <property type="match status" value="1"/>
</dbReference>
<dbReference type="PANTHER" id="PTHR10740:SF14">
    <property type="entry name" value="EGF-LIKE DOMAIN-CONTAINING PROTEIN"/>
    <property type="match status" value="1"/>
</dbReference>
<evidence type="ECO:0000256" key="6">
    <source>
        <dbReference type="PROSITE-ProRule" id="PRU00076"/>
    </source>
</evidence>
<reference evidence="9" key="1">
    <citation type="submission" date="2019-03" db="EMBL/GenBank/DDBJ databases">
        <title>Improved annotation for the trematode Fasciola hepatica.</title>
        <authorList>
            <person name="Choi Y.-J."/>
            <person name="Martin J."/>
            <person name="Mitreva M."/>
        </authorList>
    </citation>
    <scope>NUCLEOTIDE SEQUENCE [LARGE SCALE GENOMIC DNA]</scope>
</reference>
<dbReference type="SUPFAM" id="SSF82895">
    <property type="entry name" value="TSP-1 type 1 repeat"/>
    <property type="match status" value="1"/>
</dbReference>
<dbReference type="AlphaFoldDB" id="A0A4E0RGA8"/>
<evidence type="ECO:0000256" key="7">
    <source>
        <dbReference type="SAM" id="Phobius"/>
    </source>
</evidence>
<dbReference type="GO" id="GO:0045840">
    <property type="term" value="P:positive regulation of mitotic nuclear division"/>
    <property type="evidence" value="ECO:0007669"/>
    <property type="project" value="TreeGrafter"/>
</dbReference>
<keyword evidence="2" id="KW-0964">Secreted</keyword>
<dbReference type="PROSITE" id="PS00022">
    <property type="entry name" value="EGF_1"/>
    <property type="match status" value="1"/>
</dbReference>
<keyword evidence="3 6" id="KW-0245">EGF-like domain</keyword>
<feature type="disulfide bond" evidence="6">
    <location>
        <begin position="352"/>
        <end position="361"/>
    </location>
</feature>
<evidence type="ECO:0000256" key="1">
    <source>
        <dbReference type="ARBA" id="ARBA00004613"/>
    </source>
</evidence>
<protein>
    <submittedName>
        <fullName evidence="9">Acidic fibroblast growth factor intracellular binding protein</fullName>
    </submittedName>
</protein>
<keyword evidence="5 6" id="KW-1015">Disulfide bond</keyword>
<dbReference type="Proteomes" id="UP000230066">
    <property type="component" value="Unassembled WGS sequence"/>
</dbReference>
<keyword evidence="7" id="KW-1133">Transmembrane helix</keyword>
<dbReference type="InterPro" id="IPR036383">
    <property type="entry name" value="TSP1_rpt_sf"/>
</dbReference>
<keyword evidence="4" id="KW-0732">Signal</keyword>
<keyword evidence="7" id="KW-0472">Membrane</keyword>
<comment type="caution">
    <text evidence="6">Lacks conserved residue(s) required for the propagation of feature annotation.</text>
</comment>
<dbReference type="SUPFAM" id="SSF57196">
    <property type="entry name" value="EGF/Laminin"/>
    <property type="match status" value="1"/>
</dbReference>
<keyword evidence="10" id="KW-1185">Reference proteome</keyword>
<dbReference type="PANTHER" id="PTHR10740">
    <property type="entry name" value="TRANSFORMING GROWTH FACTOR ALPHA"/>
    <property type="match status" value="1"/>
</dbReference>
<dbReference type="PROSITE" id="PS50092">
    <property type="entry name" value="TSP1"/>
    <property type="match status" value="1"/>
</dbReference>
<dbReference type="InterPro" id="IPR000884">
    <property type="entry name" value="TSP1_rpt"/>
</dbReference>
<feature type="disulfide bond" evidence="6">
    <location>
        <begin position="329"/>
        <end position="339"/>
    </location>
</feature>
<evidence type="ECO:0000256" key="5">
    <source>
        <dbReference type="ARBA" id="ARBA00023157"/>
    </source>
</evidence>
<evidence type="ECO:0000313" key="9">
    <source>
        <dbReference type="EMBL" id="THD25701.1"/>
    </source>
</evidence>
<dbReference type="GO" id="GO:0008284">
    <property type="term" value="P:positive regulation of cell population proliferation"/>
    <property type="evidence" value="ECO:0007669"/>
    <property type="project" value="TreeGrafter"/>
</dbReference>
<organism evidence="9 10">
    <name type="scientific">Fasciola hepatica</name>
    <name type="common">Liver fluke</name>
    <dbReference type="NCBI Taxonomy" id="6192"/>
    <lineage>
        <taxon>Eukaryota</taxon>
        <taxon>Metazoa</taxon>
        <taxon>Spiralia</taxon>
        <taxon>Lophotrochozoa</taxon>
        <taxon>Platyhelminthes</taxon>
        <taxon>Trematoda</taxon>
        <taxon>Digenea</taxon>
        <taxon>Plagiorchiida</taxon>
        <taxon>Echinostomata</taxon>
        <taxon>Echinostomatoidea</taxon>
        <taxon>Fasciolidae</taxon>
        <taxon>Fasciola</taxon>
    </lineage>
</organism>
<feature type="domain" description="EGF-like" evidence="8">
    <location>
        <begin position="325"/>
        <end position="362"/>
    </location>
</feature>
<evidence type="ECO:0000259" key="8">
    <source>
        <dbReference type="PROSITE" id="PS50026"/>
    </source>
</evidence>
<evidence type="ECO:0000256" key="2">
    <source>
        <dbReference type="ARBA" id="ARBA00022525"/>
    </source>
</evidence>
<comment type="caution">
    <text evidence="9">The sequence shown here is derived from an EMBL/GenBank/DDBJ whole genome shotgun (WGS) entry which is preliminary data.</text>
</comment>
<evidence type="ECO:0000313" key="10">
    <source>
        <dbReference type="Proteomes" id="UP000230066"/>
    </source>
</evidence>
<dbReference type="GO" id="GO:0007173">
    <property type="term" value="P:epidermal growth factor receptor signaling pathway"/>
    <property type="evidence" value="ECO:0007669"/>
    <property type="project" value="TreeGrafter"/>
</dbReference>
<evidence type="ECO:0000256" key="3">
    <source>
        <dbReference type="ARBA" id="ARBA00022536"/>
    </source>
</evidence>
<dbReference type="InterPro" id="IPR000742">
    <property type="entry name" value="EGF"/>
</dbReference>
<name>A0A4E0RGA8_FASHE</name>
<dbReference type="EMBL" id="JXXN02001024">
    <property type="protein sequence ID" value="THD25701.1"/>
    <property type="molecule type" value="Genomic_DNA"/>
</dbReference>
<sequence length="485" mass="54976">MIPVIIWLLSYNTYRTHGYDTVFCTDLVPPGLSIELLDNSLFMLGGDENTVEMLVSDKTSKHFAKLLSSSCLTEETKNPSCYSKMRRSFLDEYESYSTEFSNFTNGTLKLIDDYQDRTKSSWNKMSKRFFTISCLIMCWTAHRETDDKHYKMMCPNPCHSQKICPFKDCERLGVFEHQYKCKCAEGSEWDYETHACLSKDLLALRNRQSVNEIAQQTVPCNCDAKGTEYCTSDSSEAKFACHCKPQYTGELCADPVDACKHRIQNPYLVNGGLLAAGDRACNVNQEGNSCFSFISSDGDVQYKCKCDSRKWSPDPRLPYDNCLKRRSLCDSIVCIHGRCVSNEMGTQSLCICRPGYTGRMCSEWVGEWSEWSPWDKCRPACGDFRLAVRSRDCKSMQDEVVMKRECVGAAIEYAQCSEHPCARTEGTFVNTYFAVRQNGIASSLSTAAVVCALITIIWALFFWTTISKPLLSIIIQLTRRSSTGQ</sequence>
<dbReference type="GO" id="GO:0005576">
    <property type="term" value="C:extracellular region"/>
    <property type="evidence" value="ECO:0007669"/>
    <property type="project" value="UniProtKB-SubCell"/>
</dbReference>
<proteinExistence type="predicted"/>
<dbReference type="SMART" id="SM00181">
    <property type="entry name" value="EGF"/>
    <property type="match status" value="2"/>
</dbReference>
<keyword evidence="7" id="KW-0812">Transmembrane</keyword>
<gene>
    <name evidence="9" type="ORF">D915_003498</name>
</gene>
<dbReference type="PROSITE" id="PS50026">
    <property type="entry name" value="EGF_3"/>
    <property type="match status" value="1"/>
</dbReference>
<evidence type="ECO:0000256" key="4">
    <source>
        <dbReference type="ARBA" id="ARBA00022729"/>
    </source>
</evidence>
<comment type="subcellular location">
    <subcellularLocation>
        <location evidence="1">Secreted</location>
    </subcellularLocation>
</comment>
<accession>A0A4E0RGA8</accession>
<dbReference type="Gene3D" id="2.20.100.10">
    <property type="entry name" value="Thrombospondin type-1 (TSP1) repeat"/>
    <property type="match status" value="1"/>
</dbReference>